<dbReference type="GO" id="GO:0003824">
    <property type="term" value="F:catalytic activity"/>
    <property type="evidence" value="ECO:0007669"/>
    <property type="project" value="InterPro"/>
</dbReference>
<organism evidence="3 4">
    <name type="scientific">Roseateles oligotrophus</name>
    <dbReference type="NCBI Taxonomy" id="1769250"/>
    <lineage>
        <taxon>Bacteria</taxon>
        <taxon>Pseudomonadati</taxon>
        <taxon>Pseudomonadota</taxon>
        <taxon>Betaproteobacteria</taxon>
        <taxon>Burkholderiales</taxon>
        <taxon>Sphaerotilaceae</taxon>
        <taxon>Roseateles</taxon>
    </lineage>
</organism>
<dbReference type="SUPFAM" id="SSF56219">
    <property type="entry name" value="DNase I-like"/>
    <property type="match status" value="1"/>
</dbReference>
<dbReference type="InterPro" id="IPR047971">
    <property type="entry name" value="ExeM-like"/>
</dbReference>
<accession>A0A840LAN6</accession>
<dbReference type="CDD" id="cd04486">
    <property type="entry name" value="YhcR_OBF_like"/>
    <property type="match status" value="1"/>
</dbReference>
<feature type="domain" description="LTD" evidence="2">
    <location>
        <begin position="15"/>
        <end position="156"/>
    </location>
</feature>
<evidence type="ECO:0000313" key="4">
    <source>
        <dbReference type="Proteomes" id="UP000562027"/>
    </source>
</evidence>
<comment type="caution">
    <text evidence="3">The sequence shown here is derived from an EMBL/GenBank/DDBJ whole genome shotgun (WGS) entry which is preliminary data.</text>
</comment>
<evidence type="ECO:0000256" key="1">
    <source>
        <dbReference type="SAM" id="SignalP"/>
    </source>
</evidence>
<dbReference type="EMBL" id="JACHLP010000008">
    <property type="protein sequence ID" value="MBB4845240.1"/>
    <property type="molecule type" value="Genomic_DNA"/>
</dbReference>
<dbReference type="Gene3D" id="3.60.10.10">
    <property type="entry name" value="Endonuclease/exonuclease/phosphatase"/>
    <property type="match status" value="1"/>
</dbReference>
<dbReference type="InterPro" id="IPR001322">
    <property type="entry name" value="Lamin_tail_dom"/>
</dbReference>
<dbReference type="GO" id="GO:0005509">
    <property type="term" value="F:calcium ion binding"/>
    <property type="evidence" value="ECO:0007669"/>
    <property type="project" value="InterPro"/>
</dbReference>
<keyword evidence="4" id="KW-1185">Reference proteome</keyword>
<dbReference type="PANTHER" id="PTHR42834">
    <property type="entry name" value="ENDONUCLEASE/EXONUCLEASE/PHOSPHATASE FAMILY PROTEIN (AFU_ORTHOLOGUE AFUA_3G09210)"/>
    <property type="match status" value="1"/>
</dbReference>
<dbReference type="SUPFAM" id="SSF51120">
    <property type="entry name" value="beta-Roll"/>
    <property type="match status" value="1"/>
</dbReference>
<dbReference type="Pfam" id="PF03372">
    <property type="entry name" value="Exo_endo_phos"/>
    <property type="match status" value="1"/>
</dbReference>
<dbReference type="PANTHER" id="PTHR42834:SF1">
    <property type="entry name" value="ENDONUCLEASE_EXONUCLEASE_PHOSPHATASE FAMILY PROTEIN (AFU_ORTHOLOGUE AFUA_3G09210)"/>
    <property type="match status" value="1"/>
</dbReference>
<dbReference type="PRINTS" id="PR00313">
    <property type="entry name" value="CABNDNGRPT"/>
</dbReference>
<evidence type="ECO:0000313" key="3">
    <source>
        <dbReference type="EMBL" id="MBB4845240.1"/>
    </source>
</evidence>
<reference evidence="3 4" key="1">
    <citation type="submission" date="2020-08" db="EMBL/GenBank/DDBJ databases">
        <title>Functional genomics of gut bacteria from endangered species of beetles.</title>
        <authorList>
            <person name="Carlos-Shanley C."/>
        </authorList>
    </citation>
    <scope>NUCLEOTIDE SEQUENCE [LARGE SCALE GENOMIC DNA]</scope>
    <source>
        <strain evidence="3 4">S00239</strain>
    </source>
</reference>
<dbReference type="Proteomes" id="UP000562027">
    <property type="component" value="Unassembled WGS sequence"/>
</dbReference>
<dbReference type="Pfam" id="PF00932">
    <property type="entry name" value="LTD"/>
    <property type="match status" value="1"/>
</dbReference>
<dbReference type="InterPro" id="IPR001343">
    <property type="entry name" value="Hemolysn_Ca-bd"/>
</dbReference>
<dbReference type="Gene3D" id="2.150.10.10">
    <property type="entry name" value="Serralysin-like metalloprotease, C-terminal"/>
    <property type="match status" value="1"/>
</dbReference>
<dbReference type="CDD" id="cd10283">
    <property type="entry name" value="MnuA_DNase1-like"/>
    <property type="match status" value="1"/>
</dbReference>
<feature type="signal peptide" evidence="1">
    <location>
        <begin position="1"/>
        <end position="23"/>
    </location>
</feature>
<dbReference type="InterPro" id="IPR018511">
    <property type="entry name" value="Hemolysin-typ_Ca-bd_CS"/>
</dbReference>
<protein>
    <submittedName>
        <fullName evidence="3">Putative extracellular nuclease</fullName>
    </submittedName>
</protein>
<dbReference type="AlphaFoldDB" id="A0A840LAN6"/>
<dbReference type="PROSITE" id="PS00330">
    <property type="entry name" value="HEMOLYSIN_CALCIUM"/>
    <property type="match status" value="1"/>
</dbReference>
<dbReference type="InterPro" id="IPR011049">
    <property type="entry name" value="Serralysin-like_metalloprot_C"/>
</dbReference>
<dbReference type="NCBIfam" id="NF033681">
    <property type="entry name" value="ExeM_NucH_DNase"/>
    <property type="match status" value="1"/>
</dbReference>
<evidence type="ECO:0000259" key="2">
    <source>
        <dbReference type="PROSITE" id="PS51841"/>
    </source>
</evidence>
<dbReference type="Pfam" id="PF00353">
    <property type="entry name" value="HemolysinCabind"/>
    <property type="match status" value="1"/>
</dbReference>
<keyword evidence="1" id="KW-0732">Signal</keyword>
<dbReference type="RefSeq" id="WP_184302942.1">
    <property type="nucleotide sequence ID" value="NZ_JACHLP010000008.1"/>
</dbReference>
<proteinExistence type="predicted"/>
<feature type="chain" id="PRO_5032641388" evidence="1">
    <location>
        <begin position="24"/>
        <end position="1013"/>
    </location>
</feature>
<dbReference type="InterPro" id="IPR005135">
    <property type="entry name" value="Endo/exonuclease/phosphatase"/>
</dbReference>
<sequence>MKLKPIVALLAAAFAAPAVLASAQGVVISQVYGGGAATSGSPSYKYDYIEIFNGGSSPVDLSTYSLQYGSATGTGNWAVAALNNLANPVLQPGRYLLIRQGTGSGALGADITIQDGTGNLNMSASNGKVALVSSSLALSGANPSGGNLVDLVGYGSANGYETAATPALSSTTAALRKGNGCTDSDNNSADFTVGTPLLRNSATPANVCGGVPAFQPIVPNCPDASVSSGANSVFSVSASDADSRVNSAVATASWPAGISLGSFSAATAPGGTATQSINVAASLAGGTYNLGLQWGNNDGQSASCSFKLTVAGMTPIYSIQGSGASSPLLNQTVSTKGIVTLLSPTGFYMQDRLGDGDPSTSDGIFVYTATAPTVAVGAEVSLSGLVTEFTSGQSSITQLKNISGLTTLSTGNAITPTVVDLTSLAPGGLEAFEGMLVKLSGPITVQQNYFLGRYGQLTMAAGGRLLNPTNVLRPGPDAQALATANLARAIILDDNSSAQNPAVVPYMGVDNTNRAGDTVDSLTGVIDYGPATANASGASMYRLQPSVAPVFTRANPRPLAAPSVGGNVKIASANVLNFFTTFSNGQTAAGGSGQGCSLSGTVSAANCRGADNLNEYQRQLAKTVAELSTLGADVVGLMEIQNNGEVAVTTLVNALNAKMGAGTYAVTPPPAQGTGDDAIRVAMIYKPAKLSLVGASISDPSPVNNRPTFAQGFQAANGERFAVVVNHFKSKSCSGAAGADADQGDLQGCYNAHRIDQALQLQNFVNQVKAVAGTQDLVLLGDFNAYAQEDPIHTLTQNGQIVDLVGLFEPADYSYVFDGFAGRLDHGLGTASLAPKVAGATSWHINADEPLVIDYNTEFNPAAYYTPTPFRSSDHDPMVLGLNLYKQIKGTAGNDVIVGTPGDDVIEGGLGRDTLTGGAGNNQFVYTTGADGLDTITDFKPGQDLLVFTGLLKNVGINSANPLGEGFVTCSTSTAGALVGYDPDGAAGAAKSRPVVLLKNVGCQALQANSFRF</sequence>
<dbReference type="PROSITE" id="PS51841">
    <property type="entry name" value="LTD"/>
    <property type="match status" value="1"/>
</dbReference>
<gene>
    <name evidence="3" type="ORF">HNP55_003787</name>
</gene>
<dbReference type="InterPro" id="IPR036691">
    <property type="entry name" value="Endo/exonu/phosph_ase_sf"/>
</dbReference>
<name>A0A840LAN6_9BURK</name>